<dbReference type="InterPro" id="IPR032288">
    <property type="entry name" value="Metallophos_C"/>
</dbReference>
<proteinExistence type="predicted"/>
<keyword evidence="6" id="KW-1185">Reference proteome</keyword>
<comment type="caution">
    <text evidence="5">The sequence shown here is derived from an EMBL/GenBank/DDBJ whole genome shotgun (WGS) entry which is preliminary data.</text>
</comment>
<dbReference type="EMBL" id="RJKN01000009">
    <property type="protein sequence ID" value="ROP26861.1"/>
    <property type="molecule type" value="Genomic_DNA"/>
</dbReference>
<dbReference type="InterPro" id="IPR032285">
    <property type="entry name" value="Metallophos_N"/>
</dbReference>
<dbReference type="PANTHER" id="PTHR43143">
    <property type="entry name" value="METALLOPHOSPHOESTERASE, CALCINEURIN SUPERFAMILY"/>
    <property type="match status" value="1"/>
</dbReference>
<feature type="domain" description="Calcineurin-like phosphoesterase" evidence="2">
    <location>
        <begin position="208"/>
        <end position="417"/>
    </location>
</feature>
<evidence type="ECO:0000259" key="2">
    <source>
        <dbReference type="Pfam" id="PF00149"/>
    </source>
</evidence>
<name>A0A3N1G9H3_9ACTN</name>
<feature type="compositionally biased region" description="Low complexity" evidence="1">
    <location>
        <begin position="600"/>
        <end position="613"/>
    </location>
</feature>
<dbReference type="InterPro" id="IPR004843">
    <property type="entry name" value="Calcineurin-like_PHP"/>
</dbReference>
<sequence length="713" mass="75834">MVHDLVRRTARGGWWRVGAASTLGAALLGSVLVPQDGPQDAADVAAAPTTVAQRAVARETSPAVQRAAGSTTAYVGGVEVVRDVGTAAADVLRGTVFDDVDRDSRQARDEEGVAGVTVSNGLDVVVTDADGRYELPVRDGMTAFVTKPAGWDVPVDADGLPQFHYHHLPAGSPPLRYGGLEPTGPVPTAVNFPIARSEAEPAADEAFRCAVLGDVQTYSGAEVGHARDGAVRDLVERDDVGACGVLMLGDVAGDDLGLYPRIKQTMGVLDVPVRSVPGNHDIDFDATDPDHAFDTYKREMGPEYWSTDIGRVHVVGLNNVRYPCTPEEDDADGTRPHCADPENRPTYNGVIGEEQLAWLEADLAQVPEDHLVVVATHIPLVSVADATSTQHQTDDVLDLYALLEGRPAMALSGHTHSLEVLEPGDSFAGWRRAVGVRELPFPHYVAGAVSGDWYSGDLDADGLPMALQRDGVVPGYLALDLEGTEHQHTFLGVGRDEADQMSVSVSSPTWRRWFRTLDDWRRSAEAGGRTPPPVNANDLGDRRLVDRDDLQGDSWVVTNLWAGCHELARHGAGRRPRAGRGRADAAGAGREGPRRRRLGRPVGRDAAAAGGAPRLREHLGRRGRPGVPALPRHAVRARAGAAGPQRRRPDVPPVAGAPAGRPAGGPAPRHGAGDRPLRARAHRDGRARGGRGAPGAGLPHRGLRGRRRGLTRA</sequence>
<gene>
    <name evidence="5" type="ORF">EDC03_3098</name>
</gene>
<feature type="region of interest" description="Disordered" evidence="1">
    <location>
        <begin position="570"/>
        <end position="713"/>
    </location>
</feature>
<feature type="compositionally biased region" description="Basic residues" evidence="1">
    <location>
        <begin position="701"/>
        <end position="713"/>
    </location>
</feature>
<evidence type="ECO:0000313" key="5">
    <source>
        <dbReference type="EMBL" id="ROP26861.1"/>
    </source>
</evidence>
<dbReference type="Pfam" id="PF16370">
    <property type="entry name" value="MetallophosC"/>
    <property type="match status" value="1"/>
</dbReference>
<evidence type="ECO:0000256" key="1">
    <source>
        <dbReference type="SAM" id="MobiDB-lite"/>
    </source>
</evidence>
<dbReference type="InterPro" id="IPR051918">
    <property type="entry name" value="STPP_CPPED1"/>
</dbReference>
<feature type="compositionally biased region" description="Basic and acidic residues" evidence="1">
    <location>
        <begin position="671"/>
        <end position="687"/>
    </location>
</feature>
<protein>
    <submittedName>
        <fullName evidence="5">Calcineurin-like phosphoesterase family protein</fullName>
    </submittedName>
</protein>
<dbReference type="GO" id="GO:0016787">
    <property type="term" value="F:hydrolase activity"/>
    <property type="evidence" value="ECO:0007669"/>
    <property type="project" value="InterPro"/>
</dbReference>
<dbReference type="RefSeq" id="WP_123381162.1">
    <property type="nucleotide sequence ID" value="NZ_RJKN01000009.1"/>
</dbReference>
<dbReference type="OrthoDB" id="9804511at2"/>
<dbReference type="GO" id="GO:0005975">
    <property type="term" value="P:carbohydrate metabolic process"/>
    <property type="evidence" value="ECO:0007669"/>
    <property type="project" value="UniProtKB-ARBA"/>
</dbReference>
<dbReference type="PANTHER" id="PTHR43143:SF6">
    <property type="entry name" value="BLL3016 PROTEIN"/>
    <property type="match status" value="1"/>
</dbReference>
<feature type="compositionally biased region" description="Low complexity" evidence="1">
    <location>
        <begin position="653"/>
        <end position="670"/>
    </location>
</feature>
<dbReference type="Gene3D" id="2.60.40.10">
    <property type="entry name" value="Immunoglobulins"/>
    <property type="match status" value="1"/>
</dbReference>
<dbReference type="Pfam" id="PF16371">
    <property type="entry name" value="MetallophosN"/>
    <property type="match status" value="1"/>
</dbReference>
<dbReference type="Proteomes" id="UP000276232">
    <property type="component" value="Unassembled WGS sequence"/>
</dbReference>
<feature type="domain" description="Calcineurin-like phosphoesterase N-terminal" evidence="4">
    <location>
        <begin position="109"/>
        <end position="167"/>
    </location>
</feature>
<evidence type="ECO:0000259" key="3">
    <source>
        <dbReference type="Pfam" id="PF16370"/>
    </source>
</evidence>
<dbReference type="AlphaFoldDB" id="A0A3N1G9H3"/>
<dbReference type="InParanoid" id="A0A3N1G9H3"/>
<accession>A0A3N1G9H3</accession>
<dbReference type="InterPro" id="IPR013783">
    <property type="entry name" value="Ig-like_fold"/>
</dbReference>
<dbReference type="Pfam" id="PF00149">
    <property type="entry name" value="Metallophos"/>
    <property type="match status" value="1"/>
</dbReference>
<organism evidence="5 6">
    <name type="scientific">Pseudokineococcus lusitanus</name>
    <dbReference type="NCBI Taxonomy" id="763993"/>
    <lineage>
        <taxon>Bacteria</taxon>
        <taxon>Bacillati</taxon>
        <taxon>Actinomycetota</taxon>
        <taxon>Actinomycetes</taxon>
        <taxon>Kineosporiales</taxon>
        <taxon>Kineosporiaceae</taxon>
        <taxon>Pseudokineococcus</taxon>
    </lineage>
</organism>
<dbReference type="InterPro" id="IPR029052">
    <property type="entry name" value="Metallo-depent_PP-like"/>
</dbReference>
<evidence type="ECO:0000259" key="4">
    <source>
        <dbReference type="Pfam" id="PF16371"/>
    </source>
</evidence>
<evidence type="ECO:0000313" key="6">
    <source>
        <dbReference type="Proteomes" id="UP000276232"/>
    </source>
</evidence>
<dbReference type="Gene3D" id="3.60.21.10">
    <property type="match status" value="1"/>
</dbReference>
<dbReference type="SUPFAM" id="SSF56300">
    <property type="entry name" value="Metallo-dependent phosphatases"/>
    <property type="match status" value="1"/>
</dbReference>
<feature type="compositionally biased region" description="Basic residues" evidence="1">
    <location>
        <begin position="571"/>
        <end position="580"/>
    </location>
</feature>
<feature type="domain" description="Calcineurin-like phosphoesterase C-terminal" evidence="3">
    <location>
        <begin position="444"/>
        <end position="565"/>
    </location>
</feature>
<reference evidence="5 6" key="1">
    <citation type="journal article" date="2015" name="Stand. Genomic Sci.">
        <title>Genomic Encyclopedia of Bacterial and Archaeal Type Strains, Phase III: the genomes of soil and plant-associated and newly described type strains.</title>
        <authorList>
            <person name="Whitman W.B."/>
            <person name="Woyke T."/>
            <person name="Klenk H.P."/>
            <person name="Zhou Y."/>
            <person name="Lilburn T.G."/>
            <person name="Beck B.J."/>
            <person name="De Vos P."/>
            <person name="Vandamme P."/>
            <person name="Eisen J.A."/>
            <person name="Garrity G."/>
            <person name="Hugenholtz P."/>
            <person name="Kyrpides N.C."/>
        </authorList>
    </citation>
    <scope>NUCLEOTIDE SEQUENCE [LARGE SCALE GENOMIC DNA]</scope>
    <source>
        <strain evidence="5 6">CECT 7306</strain>
    </source>
</reference>